<sequence>MYFTGGFQQTWLCEYLKVIADVCGHGNKMLEIVLVIKDKSLLPCCPSDVQMQVISTVRSDAAISVYMALVDRRHLVSS</sequence>
<organism evidence="1 2">
    <name type="scientific">Leptosphaeria maculans (strain JN3 / isolate v23.1.3 / race Av1-4-5-6-7-8)</name>
    <name type="common">Blackleg fungus</name>
    <name type="synonym">Phoma lingam</name>
    <dbReference type="NCBI Taxonomy" id="985895"/>
    <lineage>
        <taxon>Eukaryota</taxon>
        <taxon>Fungi</taxon>
        <taxon>Dikarya</taxon>
        <taxon>Ascomycota</taxon>
        <taxon>Pezizomycotina</taxon>
        <taxon>Dothideomycetes</taxon>
        <taxon>Pleosporomycetidae</taxon>
        <taxon>Pleosporales</taxon>
        <taxon>Pleosporineae</taxon>
        <taxon>Leptosphaeriaceae</taxon>
        <taxon>Plenodomus</taxon>
        <taxon>Plenodomus lingam/Leptosphaeria maculans species complex</taxon>
    </lineage>
</organism>
<gene>
    <name evidence="1" type="ORF">LEMA_uP012110.1</name>
</gene>
<dbReference type="AlphaFoldDB" id="E5AD72"/>
<dbReference type="InParanoid" id="E5AD72"/>
<protein>
    <submittedName>
        <fullName evidence="1">Predicted protein</fullName>
    </submittedName>
</protein>
<dbReference type="Proteomes" id="UP000002668">
    <property type="component" value="Genome"/>
</dbReference>
<keyword evidence="2" id="KW-1185">Reference proteome</keyword>
<accession>E5AD72</accession>
<dbReference type="VEuPathDB" id="FungiDB:LEMA_uP012110.1"/>
<proteinExistence type="predicted"/>
<dbReference type="EMBL" id="FP929139">
    <property type="protein sequence ID" value="CBY02424.1"/>
    <property type="molecule type" value="Genomic_DNA"/>
</dbReference>
<evidence type="ECO:0000313" key="2">
    <source>
        <dbReference type="Proteomes" id="UP000002668"/>
    </source>
</evidence>
<dbReference type="HOGENOM" id="CLU_2622471_0_0_1"/>
<name>E5AD72_LEPMJ</name>
<reference evidence="2" key="1">
    <citation type="journal article" date="2011" name="Nat. Commun.">
        <title>Effector diversification within compartments of the Leptosphaeria maculans genome affected by Repeat-Induced Point mutations.</title>
        <authorList>
            <person name="Rouxel T."/>
            <person name="Grandaubert J."/>
            <person name="Hane J.K."/>
            <person name="Hoede C."/>
            <person name="van de Wouw A.P."/>
            <person name="Couloux A."/>
            <person name="Dominguez V."/>
            <person name="Anthouard V."/>
            <person name="Bally P."/>
            <person name="Bourras S."/>
            <person name="Cozijnsen A.J."/>
            <person name="Ciuffetti L.M."/>
            <person name="Degrave A."/>
            <person name="Dilmaghani A."/>
            <person name="Duret L."/>
            <person name="Fudal I."/>
            <person name="Goodwin S.B."/>
            <person name="Gout L."/>
            <person name="Glaser N."/>
            <person name="Linglin J."/>
            <person name="Kema G.H.J."/>
            <person name="Lapalu N."/>
            <person name="Lawrence C.B."/>
            <person name="May K."/>
            <person name="Meyer M."/>
            <person name="Ollivier B."/>
            <person name="Poulain J."/>
            <person name="Schoch C.L."/>
            <person name="Simon A."/>
            <person name="Spatafora J.W."/>
            <person name="Stachowiak A."/>
            <person name="Turgeon B.G."/>
            <person name="Tyler B.M."/>
            <person name="Vincent D."/>
            <person name="Weissenbach J."/>
            <person name="Amselem J."/>
            <person name="Quesneville H."/>
            <person name="Oliver R.P."/>
            <person name="Wincker P."/>
            <person name="Balesdent M.-H."/>
            <person name="Howlett B.J."/>
        </authorList>
    </citation>
    <scope>NUCLEOTIDE SEQUENCE [LARGE SCALE GENOMIC DNA]</scope>
    <source>
        <strain evidence="2">JN3 / isolate v23.1.3 / race Av1-4-5-6-7-8</strain>
    </source>
</reference>
<evidence type="ECO:0000313" key="1">
    <source>
        <dbReference type="EMBL" id="CBY02424.1"/>
    </source>
</evidence>